<keyword evidence="2" id="KW-0645">Protease</keyword>
<feature type="domain" description="PA" evidence="7">
    <location>
        <begin position="78"/>
        <end position="166"/>
    </location>
</feature>
<evidence type="ECO:0000259" key="6">
    <source>
        <dbReference type="Pfam" id="PF00082"/>
    </source>
</evidence>
<reference evidence="8 9" key="1">
    <citation type="journal article" date="2018" name="Science">
        <title>The opium poppy genome and morphinan production.</title>
        <authorList>
            <person name="Guo L."/>
            <person name="Winzer T."/>
            <person name="Yang X."/>
            <person name="Li Y."/>
            <person name="Ning Z."/>
            <person name="He Z."/>
            <person name="Teodor R."/>
            <person name="Lu Y."/>
            <person name="Bowser T.A."/>
            <person name="Graham I.A."/>
            <person name="Ye K."/>
        </authorList>
    </citation>
    <scope>NUCLEOTIDE SEQUENCE [LARGE SCALE GENOMIC DNA]</scope>
    <source>
        <strain evidence="9">cv. HN1</strain>
        <tissue evidence="8">Leaves</tissue>
    </source>
</reference>
<organism evidence="8 9">
    <name type="scientific">Papaver somniferum</name>
    <name type="common">Opium poppy</name>
    <dbReference type="NCBI Taxonomy" id="3469"/>
    <lineage>
        <taxon>Eukaryota</taxon>
        <taxon>Viridiplantae</taxon>
        <taxon>Streptophyta</taxon>
        <taxon>Embryophyta</taxon>
        <taxon>Tracheophyta</taxon>
        <taxon>Spermatophyta</taxon>
        <taxon>Magnoliopsida</taxon>
        <taxon>Ranunculales</taxon>
        <taxon>Papaveraceae</taxon>
        <taxon>Papaveroideae</taxon>
        <taxon>Papaver</taxon>
    </lineage>
</organism>
<evidence type="ECO:0000256" key="2">
    <source>
        <dbReference type="ARBA" id="ARBA00022670"/>
    </source>
</evidence>
<feature type="domain" description="Peptidase S8/S53" evidence="6">
    <location>
        <begin position="10"/>
        <end position="220"/>
    </location>
</feature>
<evidence type="ECO:0008006" key="10">
    <source>
        <dbReference type="Google" id="ProtNLM"/>
    </source>
</evidence>
<dbReference type="Gene3D" id="3.50.30.30">
    <property type="match status" value="1"/>
</dbReference>
<dbReference type="EMBL" id="CM010722">
    <property type="protein sequence ID" value="RZC73062.1"/>
    <property type="molecule type" value="Genomic_DNA"/>
</dbReference>
<name>A0A4Y7KKZ9_PAPSO</name>
<evidence type="ECO:0000256" key="5">
    <source>
        <dbReference type="ARBA" id="ARBA00023180"/>
    </source>
</evidence>
<evidence type="ECO:0000256" key="4">
    <source>
        <dbReference type="ARBA" id="ARBA00022825"/>
    </source>
</evidence>
<accession>A0A4Y7KKZ9</accession>
<keyword evidence="3" id="KW-0732">Signal</keyword>
<comment type="similarity">
    <text evidence="1">Belongs to the peptidase S8 family.</text>
</comment>
<keyword evidence="9" id="KW-1185">Reference proteome</keyword>
<dbReference type="SUPFAM" id="SSF52025">
    <property type="entry name" value="PA domain"/>
    <property type="match status" value="1"/>
</dbReference>
<dbReference type="InterPro" id="IPR045051">
    <property type="entry name" value="SBT"/>
</dbReference>
<dbReference type="Proteomes" id="UP000316621">
    <property type="component" value="Chromosome 8"/>
</dbReference>
<keyword evidence="4" id="KW-0720">Serine protease</keyword>
<proteinExistence type="inferred from homology"/>
<dbReference type="FunFam" id="3.50.30.30:FF:000005">
    <property type="entry name" value="subtilisin-like protease SBT1.5"/>
    <property type="match status" value="1"/>
</dbReference>
<dbReference type="SUPFAM" id="SSF52743">
    <property type="entry name" value="Subtilisin-like"/>
    <property type="match status" value="1"/>
</dbReference>
<dbReference type="Pfam" id="PF00082">
    <property type="entry name" value="Peptidase_S8"/>
    <property type="match status" value="1"/>
</dbReference>
<dbReference type="GO" id="GO:0004252">
    <property type="term" value="F:serine-type endopeptidase activity"/>
    <property type="evidence" value="ECO:0007669"/>
    <property type="project" value="InterPro"/>
</dbReference>
<dbReference type="PANTHER" id="PTHR10795">
    <property type="entry name" value="PROPROTEIN CONVERTASE SUBTILISIN/KEXIN"/>
    <property type="match status" value="1"/>
</dbReference>
<keyword evidence="5" id="KW-0325">Glycoprotein</keyword>
<dbReference type="Pfam" id="PF02225">
    <property type="entry name" value="PA"/>
    <property type="match status" value="1"/>
</dbReference>
<evidence type="ECO:0000313" key="9">
    <source>
        <dbReference type="Proteomes" id="UP000316621"/>
    </source>
</evidence>
<dbReference type="InterPro" id="IPR003137">
    <property type="entry name" value="PA_domain"/>
</dbReference>
<evidence type="ECO:0000256" key="1">
    <source>
        <dbReference type="ARBA" id="ARBA00011073"/>
    </source>
</evidence>
<dbReference type="Gramene" id="RZC73062">
    <property type="protein sequence ID" value="RZC73062"/>
    <property type="gene ID" value="C5167_048543"/>
</dbReference>
<dbReference type="InterPro" id="IPR000209">
    <property type="entry name" value="Peptidase_S8/S53_dom"/>
</dbReference>
<dbReference type="STRING" id="3469.A0A4Y7KKZ9"/>
<dbReference type="Gene3D" id="3.40.50.200">
    <property type="entry name" value="Peptidase S8/S53 domain"/>
    <property type="match status" value="1"/>
</dbReference>
<dbReference type="CDD" id="cd02120">
    <property type="entry name" value="PA_subtilisin_like"/>
    <property type="match status" value="1"/>
</dbReference>
<dbReference type="OMA" id="RPWILTI"/>
<dbReference type="GO" id="GO:0006508">
    <property type="term" value="P:proteolysis"/>
    <property type="evidence" value="ECO:0007669"/>
    <property type="project" value="UniProtKB-KW"/>
</dbReference>
<gene>
    <name evidence="8" type="ORF">C5167_048543</name>
</gene>
<dbReference type="InterPro" id="IPR046450">
    <property type="entry name" value="PA_dom_sf"/>
</dbReference>
<sequence>MLAKILAGSFGAIQKGVFVSCAAGNSGPLSATLSNDAPWILIVGASTIDRTIKATAKLGIQYDGESLFQPSGFSSTFLPLIYAGAGGEPNSKFCGAGAFNKTNVKGKIVLCERGNGGGRVAKGVEVKNAGGAGMILMNQETDGFSVKADAHVLPATHLSFASGLKIKDYINSSSCPVATILFKGTCIGDSSAPAVTSSSSRGPSLVSPGILKPDILGPGVSILAAWPFSLDDDINCLNI</sequence>
<evidence type="ECO:0000259" key="7">
    <source>
        <dbReference type="Pfam" id="PF02225"/>
    </source>
</evidence>
<keyword evidence="4" id="KW-0378">Hydrolase</keyword>
<evidence type="ECO:0000313" key="8">
    <source>
        <dbReference type="EMBL" id="RZC73062.1"/>
    </source>
</evidence>
<dbReference type="InterPro" id="IPR036852">
    <property type="entry name" value="Peptidase_S8/S53_dom_sf"/>
</dbReference>
<evidence type="ECO:0000256" key="3">
    <source>
        <dbReference type="ARBA" id="ARBA00022729"/>
    </source>
</evidence>
<dbReference type="AlphaFoldDB" id="A0A4Y7KKZ9"/>
<protein>
    <recommendedName>
        <fullName evidence="10">PA domain-containing protein</fullName>
    </recommendedName>
</protein>